<protein>
    <recommendedName>
        <fullName evidence="1">DUF7041 domain-containing protein</fullName>
    </recommendedName>
</protein>
<reference evidence="2" key="1">
    <citation type="submission" date="2021-05" db="EMBL/GenBank/DDBJ databases">
        <authorList>
            <person name="Alioto T."/>
            <person name="Alioto T."/>
            <person name="Gomez Garrido J."/>
        </authorList>
    </citation>
    <scope>NUCLEOTIDE SEQUENCE</scope>
</reference>
<evidence type="ECO:0000259" key="1">
    <source>
        <dbReference type="Pfam" id="PF23055"/>
    </source>
</evidence>
<proteinExistence type="predicted"/>
<dbReference type="PANTHER" id="PTHR33327:SF3">
    <property type="entry name" value="RNA-DIRECTED DNA POLYMERASE"/>
    <property type="match status" value="1"/>
</dbReference>
<name>A0A8D8WN83_9HEMI</name>
<dbReference type="InterPro" id="IPR055469">
    <property type="entry name" value="DUF7041"/>
</dbReference>
<accession>A0A8D8WN83</accession>
<feature type="domain" description="DUF7041" evidence="1">
    <location>
        <begin position="23"/>
        <end position="105"/>
    </location>
</feature>
<dbReference type="EMBL" id="HBUF01214246">
    <property type="protein sequence ID" value="CAG6666448.1"/>
    <property type="molecule type" value="Transcribed_RNA"/>
</dbReference>
<sequence>MPDGQSGDPDVPTNVINRITLKLPPFCKRNPKLWFLQLESNFHTASITRDDTKFHHVIASVETDVLELVTDTIEAPPADNKYEALKSRILKNFELNHHQRQQKLLTECVLGDKKPSHLLLEMQKLAGQDFSEDMIKSLWLSRLPPSTQSVLVASTETLSKISSIADAICSLPCQSVNSLASDTSAPEIMNEMKQTIDLLTQEVNQIKYQRRPARPFFKNRNNNPLCYYHQKFGPRAHKCEKPCSFNSSKNL</sequence>
<dbReference type="Pfam" id="PF23055">
    <property type="entry name" value="DUF7041"/>
    <property type="match status" value="1"/>
</dbReference>
<dbReference type="AlphaFoldDB" id="A0A8D8WN83"/>
<evidence type="ECO:0000313" key="2">
    <source>
        <dbReference type="EMBL" id="CAG6666448.1"/>
    </source>
</evidence>
<dbReference type="PANTHER" id="PTHR33327">
    <property type="entry name" value="ENDONUCLEASE"/>
    <property type="match status" value="1"/>
</dbReference>
<organism evidence="2">
    <name type="scientific">Cacopsylla melanoneura</name>
    <dbReference type="NCBI Taxonomy" id="428564"/>
    <lineage>
        <taxon>Eukaryota</taxon>
        <taxon>Metazoa</taxon>
        <taxon>Ecdysozoa</taxon>
        <taxon>Arthropoda</taxon>
        <taxon>Hexapoda</taxon>
        <taxon>Insecta</taxon>
        <taxon>Pterygota</taxon>
        <taxon>Neoptera</taxon>
        <taxon>Paraneoptera</taxon>
        <taxon>Hemiptera</taxon>
        <taxon>Sternorrhyncha</taxon>
        <taxon>Psylloidea</taxon>
        <taxon>Psyllidae</taxon>
        <taxon>Psyllinae</taxon>
        <taxon>Cacopsylla</taxon>
    </lineage>
</organism>